<dbReference type="InterPro" id="IPR032710">
    <property type="entry name" value="NTF2-like_dom_sf"/>
</dbReference>
<keyword evidence="3" id="KW-1185">Reference proteome</keyword>
<dbReference type="Gene3D" id="3.10.450.50">
    <property type="match status" value="1"/>
</dbReference>
<accession>A0A1E3W1J5</accession>
<dbReference type="Proteomes" id="UP000094472">
    <property type="component" value="Unassembled WGS sequence"/>
</dbReference>
<sequence length="135" mass="15606">MTAKTTLIDIYDAWRAKDFDWLGTYLPADFRHSMNIPPETLRLGGTRHGKGAALNRLREIFEAYDTRQFEVKTLIVKADRARVEVTTRCLLRGTGACLHTTKTHIWRLEDGWPVQLSEFYDLEEFKAFMKQALAA</sequence>
<dbReference type="AlphaFoldDB" id="A0A1E3W1J5"/>
<evidence type="ECO:0000313" key="2">
    <source>
        <dbReference type="EMBL" id="ODR99613.1"/>
    </source>
</evidence>
<dbReference type="EMBL" id="LPWF01000016">
    <property type="protein sequence ID" value="ODR99613.1"/>
    <property type="molecule type" value="Genomic_DNA"/>
</dbReference>
<name>A0A1E3W1J5_9HYPH</name>
<comment type="caution">
    <text evidence="2">The sequence shown here is derived from an EMBL/GenBank/DDBJ whole genome shotgun (WGS) entry which is preliminary data.</text>
</comment>
<evidence type="ECO:0000259" key="1">
    <source>
        <dbReference type="Pfam" id="PF12680"/>
    </source>
</evidence>
<evidence type="ECO:0000313" key="3">
    <source>
        <dbReference type="Proteomes" id="UP000094472"/>
    </source>
</evidence>
<dbReference type="Pfam" id="PF12680">
    <property type="entry name" value="SnoaL_2"/>
    <property type="match status" value="1"/>
</dbReference>
<dbReference type="OrthoDB" id="8076455at2"/>
<gene>
    <name evidence="2" type="ORF">AUC69_08235</name>
</gene>
<dbReference type="InterPro" id="IPR037401">
    <property type="entry name" value="SnoaL-like"/>
</dbReference>
<feature type="domain" description="SnoaL-like" evidence="1">
    <location>
        <begin position="10"/>
        <end position="111"/>
    </location>
</feature>
<dbReference type="RefSeq" id="WP_069441161.1">
    <property type="nucleotide sequence ID" value="NZ_LPWF01000016.1"/>
</dbReference>
<dbReference type="STRING" id="1774969.AUC69_08235"/>
<protein>
    <recommendedName>
        <fullName evidence="1">SnoaL-like domain-containing protein</fullName>
    </recommendedName>
</protein>
<organism evidence="2 3">
    <name type="scientific">Methyloceanibacter superfactus</name>
    <dbReference type="NCBI Taxonomy" id="1774969"/>
    <lineage>
        <taxon>Bacteria</taxon>
        <taxon>Pseudomonadati</taxon>
        <taxon>Pseudomonadota</taxon>
        <taxon>Alphaproteobacteria</taxon>
        <taxon>Hyphomicrobiales</taxon>
        <taxon>Hyphomicrobiaceae</taxon>
        <taxon>Methyloceanibacter</taxon>
    </lineage>
</organism>
<dbReference type="SUPFAM" id="SSF54427">
    <property type="entry name" value="NTF2-like"/>
    <property type="match status" value="1"/>
</dbReference>
<reference evidence="2 3" key="1">
    <citation type="journal article" date="2016" name="Environ. Microbiol.">
        <title>New Methyloceanibacter diversity from North Sea sediments includes methanotroph containing solely the soluble methane monooxygenase.</title>
        <authorList>
            <person name="Vekeman B."/>
            <person name="Kerckhof F.M."/>
            <person name="Cremers G."/>
            <person name="de Vos P."/>
            <person name="Vandamme P."/>
            <person name="Boon N."/>
            <person name="Op den Camp H.J."/>
            <person name="Heylen K."/>
        </authorList>
    </citation>
    <scope>NUCLEOTIDE SEQUENCE [LARGE SCALE GENOMIC DNA]</scope>
    <source>
        <strain evidence="2 3">R-67175</strain>
    </source>
</reference>
<proteinExistence type="predicted"/>